<reference evidence="1" key="1">
    <citation type="journal article" date="2013" name="Genome Biol.">
        <title>Draft genome of the mountain pine beetle, Dendroctonus ponderosae Hopkins, a major forest pest.</title>
        <authorList>
            <person name="Keeling C.I."/>
            <person name="Yuen M.M."/>
            <person name="Liao N.Y."/>
            <person name="Docking T.R."/>
            <person name="Chan S.K."/>
            <person name="Taylor G.A."/>
            <person name="Palmquist D.L."/>
            <person name="Jackman S.D."/>
            <person name="Nguyen A."/>
            <person name="Li M."/>
            <person name="Henderson H."/>
            <person name="Janes J.K."/>
            <person name="Zhao Y."/>
            <person name="Pandoh P."/>
            <person name="Moore R."/>
            <person name="Sperling F.A."/>
            <person name="Huber D.P."/>
            <person name="Birol I."/>
            <person name="Jones S.J."/>
            <person name="Bohlmann J."/>
        </authorList>
    </citation>
    <scope>NUCLEOTIDE SEQUENCE</scope>
</reference>
<dbReference type="OrthoDB" id="419617at2759"/>
<dbReference type="AlphaFoldDB" id="N6T8L6"/>
<dbReference type="InterPro" id="IPR029063">
    <property type="entry name" value="SAM-dependent_MTases_sf"/>
</dbReference>
<proteinExistence type="predicted"/>
<evidence type="ECO:0000313" key="1">
    <source>
        <dbReference type="EMBL" id="ENN74053.1"/>
    </source>
</evidence>
<name>N6T8L6_DENPD</name>
<dbReference type="EMBL" id="KB741079">
    <property type="protein sequence ID" value="ENN74053.1"/>
    <property type="molecule type" value="Genomic_DNA"/>
</dbReference>
<protein>
    <submittedName>
        <fullName evidence="1">Uncharacterized protein</fullName>
    </submittedName>
</protein>
<sequence length="199" mass="22645">MSSELTSIWITTALEGPGVLEGHLISRLYEYYLKVLVNLSPDDSKEAAAVEARSYALDQLFTPVQRGTQPKPRGAFDELSSTARRFANRSRSIDGLFHIPRLVVWKLDLARAATLRPKVMFPCLRLRKIAERLQSIEEFERPKVQLEQYVTPAHLGSHMLHTIQLPTGRFGSIWGSARQTCCRSGLWMRRLINRSRLVG</sequence>
<dbReference type="HOGENOM" id="CLU_1373506_0_0_1"/>
<organism evidence="1">
    <name type="scientific">Dendroctonus ponderosae</name>
    <name type="common">Mountain pine beetle</name>
    <dbReference type="NCBI Taxonomy" id="77166"/>
    <lineage>
        <taxon>Eukaryota</taxon>
        <taxon>Metazoa</taxon>
        <taxon>Ecdysozoa</taxon>
        <taxon>Arthropoda</taxon>
        <taxon>Hexapoda</taxon>
        <taxon>Insecta</taxon>
        <taxon>Pterygota</taxon>
        <taxon>Neoptera</taxon>
        <taxon>Endopterygota</taxon>
        <taxon>Coleoptera</taxon>
        <taxon>Polyphaga</taxon>
        <taxon>Cucujiformia</taxon>
        <taxon>Curculionidae</taxon>
        <taxon>Scolytinae</taxon>
        <taxon>Dendroctonus</taxon>
    </lineage>
</organism>
<gene>
    <name evidence="1" type="ORF">YQE_09344</name>
</gene>
<accession>N6T8L6</accession>
<dbReference type="Gene3D" id="3.40.50.150">
    <property type="entry name" value="Vaccinia Virus protein VP39"/>
    <property type="match status" value="1"/>
</dbReference>
<feature type="non-terminal residue" evidence="1">
    <location>
        <position position="1"/>
    </location>
</feature>